<name>A0A6P7FXP2_DIAVI</name>
<proteinExistence type="predicted"/>
<dbReference type="RefSeq" id="XP_028141329.1">
    <property type="nucleotide sequence ID" value="XM_028285528.1"/>
</dbReference>
<dbReference type="AlphaFoldDB" id="A0A6P7FXP2"/>
<gene>
    <name evidence="3" type="primary">LOC114335307</name>
</gene>
<keyword evidence="1" id="KW-1133">Transmembrane helix</keyword>
<feature type="chain" id="PRO_5028484470" evidence="2">
    <location>
        <begin position="20"/>
        <end position="176"/>
    </location>
</feature>
<feature type="signal peptide" evidence="2">
    <location>
        <begin position="1"/>
        <end position="19"/>
    </location>
</feature>
<accession>A0A6P7FXP2</accession>
<keyword evidence="2" id="KW-0732">Signal</keyword>
<evidence type="ECO:0000313" key="3">
    <source>
        <dbReference type="RefSeq" id="XP_028141329.1"/>
    </source>
</evidence>
<keyword evidence="1" id="KW-0472">Membrane</keyword>
<protein>
    <submittedName>
        <fullName evidence="3">Uncharacterized protein LOC114335307 isoform X1</fullName>
    </submittedName>
</protein>
<sequence>MASMVIVLVLGLVFSTAGGMMIQPRSARRENMYPPHFYVLFPTGLKTSDANSDLLKAILMGTTEPTTEINFNVYKMIDAETTVATAVTPTTTTTLPLGVYERKLSHTEHLVQDLFIVIGAFAITILVVAVACYCVTAYVRSVIRRMKYVSCLAPSPPEVAYLKINDNDVTLTETAL</sequence>
<reference evidence="3" key="1">
    <citation type="submission" date="2025-08" db="UniProtKB">
        <authorList>
            <consortium name="RefSeq"/>
        </authorList>
    </citation>
    <scope>IDENTIFICATION</scope>
    <source>
        <tissue evidence="3">Whole insect</tissue>
    </source>
</reference>
<evidence type="ECO:0000256" key="2">
    <source>
        <dbReference type="SAM" id="SignalP"/>
    </source>
</evidence>
<feature type="transmembrane region" description="Helical" evidence="1">
    <location>
        <begin position="114"/>
        <end position="139"/>
    </location>
</feature>
<organism evidence="3">
    <name type="scientific">Diabrotica virgifera virgifera</name>
    <name type="common">western corn rootworm</name>
    <dbReference type="NCBI Taxonomy" id="50390"/>
    <lineage>
        <taxon>Eukaryota</taxon>
        <taxon>Metazoa</taxon>
        <taxon>Ecdysozoa</taxon>
        <taxon>Arthropoda</taxon>
        <taxon>Hexapoda</taxon>
        <taxon>Insecta</taxon>
        <taxon>Pterygota</taxon>
        <taxon>Neoptera</taxon>
        <taxon>Endopterygota</taxon>
        <taxon>Coleoptera</taxon>
        <taxon>Polyphaga</taxon>
        <taxon>Cucujiformia</taxon>
        <taxon>Chrysomeloidea</taxon>
        <taxon>Chrysomelidae</taxon>
        <taxon>Galerucinae</taxon>
        <taxon>Diabroticina</taxon>
        <taxon>Diabroticites</taxon>
        <taxon>Diabrotica</taxon>
    </lineage>
</organism>
<dbReference type="InParanoid" id="A0A6P7FXP2"/>
<keyword evidence="1" id="KW-0812">Transmembrane</keyword>
<evidence type="ECO:0000256" key="1">
    <source>
        <dbReference type="SAM" id="Phobius"/>
    </source>
</evidence>